<evidence type="ECO:0000256" key="1">
    <source>
        <dbReference type="SAM" id="Phobius"/>
    </source>
</evidence>
<keyword evidence="1" id="KW-0472">Membrane</keyword>
<sequence>MQVLLLVCSVILMAVVFWDAFITVFSTHGAGPLTRWWTGGVWRLLLMIHHRRPIHRVLSMAGPVMLLAVVCVWYALLATGWVMFFCSGDALVVDNLTQEPANIEKIIYFVGTTLAGVGYGDLVPGRFPWTLWSNFAAFTSTVLLTTSLSYLLPIVAASLERMYLAQRIFGIGKTVPEFIVESWQGRSSGALDQYLLSLSAEVDRHAHKHLAYPILQYFHSADWKQSPGKAMLMFADAIFLISCGAAESARPPRPFIKLVNASIDNYAQLATAQAMLPGHIDSVNTEALRLDTLRKMDIPVVDEAEFDLALRSYAKRRGKLVALCEQDGWR</sequence>
<dbReference type="Gene3D" id="1.10.287.70">
    <property type="match status" value="1"/>
</dbReference>
<dbReference type="SUPFAM" id="SSF81324">
    <property type="entry name" value="Voltage-gated potassium channels"/>
    <property type="match status" value="1"/>
</dbReference>
<keyword evidence="1" id="KW-0812">Transmembrane</keyword>
<organism evidence="3 4">
    <name type="scientific">Bremerella alba</name>
    <dbReference type="NCBI Taxonomy" id="980252"/>
    <lineage>
        <taxon>Bacteria</taxon>
        <taxon>Pseudomonadati</taxon>
        <taxon>Planctomycetota</taxon>
        <taxon>Planctomycetia</taxon>
        <taxon>Pirellulales</taxon>
        <taxon>Pirellulaceae</taxon>
        <taxon>Bremerella</taxon>
    </lineage>
</organism>
<dbReference type="Pfam" id="PF07885">
    <property type="entry name" value="Ion_trans_2"/>
    <property type="match status" value="1"/>
</dbReference>
<evidence type="ECO:0000313" key="4">
    <source>
        <dbReference type="Proteomes" id="UP000551616"/>
    </source>
</evidence>
<evidence type="ECO:0000259" key="2">
    <source>
        <dbReference type="Pfam" id="PF07885"/>
    </source>
</evidence>
<gene>
    <name evidence="3" type="ORF">HOV93_40000</name>
</gene>
<name>A0A7V8V8C2_9BACT</name>
<feature type="transmembrane region" description="Helical" evidence="1">
    <location>
        <begin position="106"/>
        <end position="123"/>
    </location>
</feature>
<protein>
    <recommendedName>
        <fullName evidence="2">Potassium channel domain-containing protein</fullName>
    </recommendedName>
</protein>
<feature type="domain" description="Potassium channel" evidence="2">
    <location>
        <begin position="75"/>
        <end position="151"/>
    </location>
</feature>
<dbReference type="EMBL" id="JABRWO010000011">
    <property type="protein sequence ID" value="MBA2116808.1"/>
    <property type="molecule type" value="Genomic_DNA"/>
</dbReference>
<dbReference type="Proteomes" id="UP000551616">
    <property type="component" value="Unassembled WGS sequence"/>
</dbReference>
<feature type="transmembrane region" description="Helical" evidence="1">
    <location>
        <begin position="135"/>
        <end position="159"/>
    </location>
</feature>
<evidence type="ECO:0000313" key="3">
    <source>
        <dbReference type="EMBL" id="MBA2116808.1"/>
    </source>
</evidence>
<dbReference type="InterPro" id="IPR013099">
    <property type="entry name" value="K_chnl_dom"/>
</dbReference>
<proteinExistence type="predicted"/>
<comment type="caution">
    <text evidence="3">The sequence shown here is derived from an EMBL/GenBank/DDBJ whole genome shotgun (WGS) entry which is preliminary data.</text>
</comment>
<feature type="transmembrane region" description="Helical" evidence="1">
    <location>
        <begin position="64"/>
        <end position="85"/>
    </location>
</feature>
<accession>A0A7V8V8C2</accession>
<keyword evidence="4" id="KW-1185">Reference proteome</keyword>
<keyword evidence="1" id="KW-1133">Transmembrane helix</keyword>
<reference evidence="3 4" key="1">
    <citation type="submission" date="2020-05" db="EMBL/GenBank/DDBJ databases">
        <title>Bremerella alba sp. nov., a novel planctomycete isolated from the surface of the macroalga Fucus spiralis.</title>
        <authorList>
            <person name="Godinho O."/>
            <person name="Botelho R."/>
            <person name="Albuquerque L."/>
            <person name="Wiegand S."/>
            <person name="Da Costa M.S."/>
            <person name="Lobo-Da-Cunha A."/>
            <person name="Jogler C."/>
            <person name="Lage O.M."/>
        </authorList>
    </citation>
    <scope>NUCLEOTIDE SEQUENCE [LARGE SCALE GENOMIC DNA]</scope>
    <source>
        <strain evidence="3 4">FF15</strain>
    </source>
</reference>
<dbReference type="AlphaFoldDB" id="A0A7V8V8C2"/>
<dbReference type="RefSeq" id="WP_207398202.1">
    <property type="nucleotide sequence ID" value="NZ_JABRWO010000011.1"/>
</dbReference>